<dbReference type="GO" id="GO:0008270">
    <property type="term" value="F:zinc ion binding"/>
    <property type="evidence" value="ECO:0007669"/>
    <property type="project" value="InterPro"/>
</dbReference>
<dbReference type="Pfam" id="PF01844">
    <property type="entry name" value="HNH"/>
    <property type="match status" value="1"/>
</dbReference>
<evidence type="ECO:0000313" key="2">
    <source>
        <dbReference type="EMBL" id="RNL44744.1"/>
    </source>
</evidence>
<dbReference type="InterPro" id="IPR003615">
    <property type="entry name" value="HNH_nuc"/>
</dbReference>
<dbReference type="GO" id="GO:0003676">
    <property type="term" value="F:nucleic acid binding"/>
    <property type="evidence" value="ECO:0007669"/>
    <property type="project" value="InterPro"/>
</dbReference>
<protein>
    <submittedName>
        <fullName evidence="2">HNH endonuclease</fullName>
    </submittedName>
</protein>
<gene>
    <name evidence="2" type="ORF">DMP08_06015</name>
</gene>
<reference evidence="3" key="1">
    <citation type="submission" date="2018-05" db="EMBL/GenBank/DDBJ databases">
        <title>Genome Sequencing of selected type strains of the family Eggerthellaceae.</title>
        <authorList>
            <person name="Danylec N."/>
            <person name="Stoll D.A."/>
            <person name="Doetsch A."/>
            <person name="Huch M."/>
        </authorList>
    </citation>
    <scope>NUCLEOTIDE SEQUENCE [LARGE SCALE GENOMIC DNA]</scope>
    <source>
        <strain evidence="3">DSM 16106</strain>
    </source>
</reference>
<proteinExistence type="predicted"/>
<keyword evidence="2" id="KW-0255">Endonuclease</keyword>
<dbReference type="InterPro" id="IPR002711">
    <property type="entry name" value="HNH"/>
</dbReference>
<dbReference type="AlphaFoldDB" id="A0A3N0BCP2"/>
<keyword evidence="2" id="KW-0540">Nuclease</keyword>
<keyword evidence="3" id="KW-1185">Reference proteome</keyword>
<keyword evidence="2" id="KW-0378">Hydrolase</keyword>
<dbReference type="OrthoDB" id="2084290at2"/>
<organism evidence="2 3">
    <name type="scientific">Paraeggerthella hongkongensis</name>
    <dbReference type="NCBI Taxonomy" id="230658"/>
    <lineage>
        <taxon>Bacteria</taxon>
        <taxon>Bacillati</taxon>
        <taxon>Actinomycetota</taxon>
        <taxon>Coriobacteriia</taxon>
        <taxon>Eggerthellales</taxon>
        <taxon>Eggerthellaceae</taxon>
        <taxon>Paraeggerthella</taxon>
    </lineage>
</organism>
<evidence type="ECO:0000259" key="1">
    <source>
        <dbReference type="SMART" id="SM00507"/>
    </source>
</evidence>
<sequence>MAARWTGDDVGNVRTKNGHARRKLRAWLRSLGNPCHICGQPIDYSLPPGNPMSFEVDELIPVSKGGSPIDRGNVAAAHRICNQRRGNKPMSALRSIAACSKAPIRHSREW</sequence>
<dbReference type="Gene3D" id="1.10.30.50">
    <property type="match status" value="1"/>
</dbReference>
<feature type="domain" description="HNH nuclease" evidence="1">
    <location>
        <begin position="23"/>
        <end position="83"/>
    </location>
</feature>
<name>A0A3N0BCP2_9ACTN</name>
<dbReference type="GO" id="GO:0004519">
    <property type="term" value="F:endonuclease activity"/>
    <property type="evidence" value="ECO:0007669"/>
    <property type="project" value="UniProtKB-KW"/>
</dbReference>
<dbReference type="Proteomes" id="UP000278632">
    <property type="component" value="Unassembled WGS sequence"/>
</dbReference>
<accession>A0A3N0BCP2</accession>
<comment type="caution">
    <text evidence="2">The sequence shown here is derived from an EMBL/GenBank/DDBJ whole genome shotgun (WGS) entry which is preliminary data.</text>
</comment>
<dbReference type="SMART" id="SM00507">
    <property type="entry name" value="HNHc"/>
    <property type="match status" value="1"/>
</dbReference>
<evidence type="ECO:0000313" key="3">
    <source>
        <dbReference type="Proteomes" id="UP000278632"/>
    </source>
</evidence>
<dbReference type="EMBL" id="QICD01000009">
    <property type="protein sequence ID" value="RNL44744.1"/>
    <property type="molecule type" value="Genomic_DNA"/>
</dbReference>